<keyword evidence="1" id="KW-1133">Transmembrane helix</keyword>
<keyword evidence="1" id="KW-0812">Transmembrane</keyword>
<dbReference type="EMBL" id="MH059636">
    <property type="protein sequence ID" value="AWD90537.1"/>
    <property type="molecule type" value="Genomic_DNA"/>
</dbReference>
<reference evidence="2" key="1">
    <citation type="submission" date="2018-03" db="EMBL/GenBank/DDBJ databases">
        <title>Phage therapy in agriculture - a green tech approach to combat plant pathogenic bacteria.</title>
        <authorList>
            <person name="Carstens A.B."/>
            <person name="Djurhuus A.M."/>
            <person name="Hansen L.H."/>
        </authorList>
    </citation>
    <scope>NUCLEOTIDE SEQUENCE [LARGE SCALE GENOMIC DNA]</scope>
</reference>
<evidence type="ECO:0000313" key="3">
    <source>
        <dbReference type="Proteomes" id="UP000246316"/>
    </source>
</evidence>
<keyword evidence="3" id="KW-1185">Reference proteome</keyword>
<name>A0A2S1GMC3_9CAUD</name>
<protein>
    <submittedName>
        <fullName evidence="2">Uncharacterized protein</fullName>
    </submittedName>
</protein>
<dbReference type="GeneID" id="65112679"/>
<proteinExistence type="predicted"/>
<dbReference type="Proteomes" id="UP000246316">
    <property type="component" value="Segment"/>
</dbReference>
<evidence type="ECO:0000256" key="1">
    <source>
        <dbReference type="SAM" id="Phobius"/>
    </source>
</evidence>
<dbReference type="KEGG" id="vg:65112679"/>
<evidence type="ECO:0000313" key="2">
    <source>
        <dbReference type="EMBL" id="AWD90537.1"/>
    </source>
</evidence>
<keyword evidence="1" id="KW-0472">Membrane</keyword>
<feature type="transmembrane region" description="Helical" evidence="1">
    <location>
        <begin position="12"/>
        <end position="31"/>
    </location>
</feature>
<sequence length="112" mass="12511">MIARVKTAMKYPTGKAALFGIVVGITVMFLIPEGIPKDEYKKEIEMMAVTYVITNSVCPNKIGVLSLRDSYTNLIDKISKRTWVQRNFEGIFTAKCTETMQQVAANSTITVQ</sequence>
<organism evidence="2 3">
    <name type="scientific">Erwinia phage Cronus</name>
    <dbReference type="NCBI Taxonomy" id="2163633"/>
    <lineage>
        <taxon>Viruses</taxon>
        <taxon>Duplodnaviria</taxon>
        <taxon>Heunggongvirae</taxon>
        <taxon>Uroviricota</taxon>
        <taxon>Caudoviricetes</taxon>
        <taxon>Pantevenvirales</taxon>
        <taxon>Straboviridae</taxon>
        <taxon>Tevenvirinae</taxon>
        <taxon>Risoevirus</taxon>
        <taxon>Risoevirus cronus</taxon>
        <taxon>Roskildevirus cronus</taxon>
    </lineage>
</organism>
<dbReference type="RefSeq" id="YP_010095045.1">
    <property type="nucleotide sequence ID" value="NC_055743.1"/>
</dbReference>
<accession>A0A2S1GMC3</accession>